<dbReference type="Proteomes" id="UP001199916">
    <property type="component" value="Unassembled WGS sequence"/>
</dbReference>
<gene>
    <name evidence="2" type="ORF">LQV63_20580</name>
</gene>
<feature type="transmembrane region" description="Helical" evidence="1">
    <location>
        <begin position="7"/>
        <end position="26"/>
    </location>
</feature>
<keyword evidence="1" id="KW-0472">Membrane</keyword>
<feature type="transmembrane region" description="Helical" evidence="1">
    <location>
        <begin position="38"/>
        <end position="58"/>
    </location>
</feature>
<comment type="caution">
    <text evidence="2">The sequence shown here is derived from an EMBL/GenBank/DDBJ whole genome shotgun (WGS) entry which is preliminary data.</text>
</comment>
<keyword evidence="1" id="KW-1133">Transmembrane helix</keyword>
<dbReference type="RefSeq" id="WP_019420559.1">
    <property type="nucleotide sequence ID" value="NZ_JAJNBZ010000019.1"/>
</dbReference>
<evidence type="ECO:0000256" key="1">
    <source>
        <dbReference type="SAM" id="Phobius"/>
    </source>
</evidence>
<keyword evidence="3" id="KW-1185">Reference proteome</keyword>
<feature type="transmembrane region" description="Helical" evidence="1">
    <location>
        <begin position="79"/>
        <end position="101"/>
    </location>
</feature>
<evidence type="ECO:0000313" key="3">
    <source>
        <dbReference type="Proteomes" id="UP001199916"/>
    </source>
</evidence>
<organism evidence="2 3">
    <name type="scientific">Paenibacillus profundus</name>
    <dbReference type="NCBI Taxonomy" id="1173085"/>
    <lineage>
        <taxon>Bacteria</taxon>
        <taxon>Bacillati</taxon>
        <taxon>Bacillota</taxon>
        <taxon>Bacilli</taxon>
        <taxon>Bacillales</taxon>
        <taxon>Paenibacillaceae</taxon>
        <taxon>Paenibacillus</taxon>
    </lineage>
</organism>
<protein>
    <submittedName>
        <fullName evidence="2">Uncharacterized protein</fullName>
    </submittedName>
</protein>
<accession>A0ABS8YMZ7</accession>
<reference evidence="2 3" key="1">
    <citation type="submission" date="2021-11" db="EMBL/GenBank/DDBJ databases">
        <title>Draft genome sequence of Paenibacillus profundus YoMME, a new Gram-positive bacteria with exoelectrogenic properties.</title>
        <authorList>
            <person name="Hubenova Y."/>
            <person name="Hubenova E."/>
            <person name="Manasiev Y."/>
            <person name="Peykov S."/>
            <person name="Mitov M."/>
        </authorList>
    </citation>
    <scope>NUCLEOTIDE SEQUENCE [LARGE SCALE GENOMIC DNA]</scope>
    <source>
        <strain evidence="2 3">YoMME</strain>
    </source>
</reference>
<proteinExistence type="predicted"/>
<name>A0ABS8YMZ7_9BACL</name>
<keyword evidence="1" id="KW-0812">Transmembrane</keyword>
<evidence type="ECO:0000313" key="2">
    <source>
        <dbReference type="EMBL" id="MCE5171682.1"/>
    </source>
</evidence>
<dbReference type="EMBL" id="JAJNBZ010000019">
    <property type="protein sequence ID" value="MCE5171682.1"/>
    <property type="molecule type" value="Genomic_DNA"/>
</dbReference>
<sequence length="105" mass="12705">MNDTHTWLFTVWMITIGVVMLFTQVYVSRLLYRYEKSVLWGCIGFILLFGLNMYVYQIRKLEKRAGYAFERLDPQARKVWRRVYVLILIQYLLFFVFFGWLSSPG</sequence>